<protein>
    <recommendedName>
        <fullName evidence="4">Avirulence Effector AvrLm4-7 domain-containing protein</fullName>
    </recommendedName>
</protein>
<dbReference type="OrthoDB" id="3726190at2759"/>
<sequence>MLFFKLIAAIAATTAVFAAPTSNHTAIAAEAADCPKASRYACGQYMLRDGTRQDFVSQVYKCIPRDQFMCNIFKYEQFDPNHPNAPDRMIAAKVDPGCACTFYSYACDGAQYTETLVGWEGEPNKPEWSRPMHTDKFFVGWWCKEDY</sequence>
<keyword evidence="3" id="KW-1185">Reference proteome</keyword>
<evidence type="ECO:0000313" key="3">
    <source>
        <dbReference type="Proteomes" id="UP000663193"/>
    </source>
</evidence>
<dbReference type="KEGG" id="pno:SNOG_07240"/>
<dbReference type="VEuPathDB" id="FungiDB:JI435_072400"/>
<accession>A0A7U2I1Z5</accession>
<organism evidence="2 3">
    <name type="scientific">Phaeosphaeria nodorum (strain SN15 / ATCC MYA-4574 / FGSC 10173)</name>
    <name type="common">Glume blotch fungus</name>
    <name type="synonym">Parastagonospora nodorum</name>
    <dbReference type="NCBI Taxonomy" id="321614"/>
    <lineage>
        <taxon>Eukaryota</taxon>
        <taxon>Fungi</taxon>
        <taxon>Dikarya</taxon>
        <taxon>Ascomycota</taxon>
        <taxon>Pezizomycotina</taxon>
        <taxon>Dothideomycetes</taxon>
        <taxon>Pleosporomycetidae</taxon>
        <taxon>Pleosporales</taxon>
        <taxon>Pleosporineae</taxon>
        <taxon>Phaeosphaeriaceae</taxon>
        <taxon>Parastagonospora</taxon>
    </lineage>
</organism>
<dbReference type="Proteomes" id="UP000663193">
    <property type="component" value="Chromosome 10"/>
</dbReference>
<dbReference type="RefSeq" id="XP_001797586.1">
    <property type="nucleotide sequence ID" value="XM_001797534.1"/>
</dbReference>
<dbReference type="EMBL" id="CP069032">
    <property type="protein sequence ID" value="QRD00381.1"/>
    <property type="molecule type" value="Genomic_DNA"/>
</dbReference>
<evidence type="ECO:0000256" key="1">
    <source>
        <dbReference type="SAM" id="SignalP"/>
    </source>
</evidence>
<feature type="signal peptide" evidence="1">
    <location>
        <begin position="1"/>
        <end position="18"/>
    </location>
</feature>
<keyword evidence="1" id="KW-0732">Signal</keyword>
<name>A0A7U2I1Z5_PHANO</name>
<feature type="chain" id="PRO_5034026533" description="Avirulence Effector AvrLm4-7 domain-containing protein" evidence="1">
    <location>
        <begin position="19"/>
        <end position="147"/>
    </location>
</feature>
<proteinExistence type="predicted"/>
<gene>
    <name evidence="2" type="ORF">JI435_072400</name>
</gene>
<evidence type="ECO:0008006" key="4">
    <source>
        <dbReference type="Google" id="ProtNLM"/>
    </source>
</evidence>
<dbReference type="AlphaFoldDB" id="A0A7U2I1Z5"/>
<reference evidence="3" key="1">
    <citation type="journal article" date="2021" name="BMC Genomics">
        <title>Chromosome-level genome assembly and manually-curated proteome of model necrotroph Parastagonospora nodorum Sn15 reveals a genome-wide trove of candidate effector homologs, and redundancy of virulence-related functions within an accessory chromosome.</title>
        <authorList>
            <person name="Bertazzoni S."/>
            <person name="Jones D.A.B."/>
            <person name="Phan H.T."/>
            <person name="Tan K.-C."/>
            <person name="Hane J.K."/>
        </authorList>
    </citation>
    <scope>NUCLEOTIDE SEQUENCE [LARGE SCALE GENOMIC DNA]</scope>
    <source>
        <strain evidence="3">SN15 / ATCC MYA-4574 / FGSC 10173)</strain>
    </source>
</reference>
<evidence type="ECO:0000313" key="2">
    <source>
        <dbReference type="EMBL" id="QRD00381.1"/>
    </source>
</evidence>